<dbReference type="EMBL" id="FOZZ01000001">
    <property type="protein sequence ID" value="SFS33492.1"/>
    <property type="molecule type" value="Genomic_DNA"/>
</dbReference>
<dbReference type="Proteomes" id="UP000198785">
    <property type="component" value="Unassembled WGS sequence"/>
</dbReference>
<dbReference type="AlphaFoldDB" id="A0A1I6NZW4"/>
<accession>A0A1I6NZW4</accession>
<evidence type="ECO:0000313" key="1">
    <source>
        <dbReference type="EMBL" id="SFS33492.1"/>
    </source>
</evidence>
<gene>
    <name evidence="1" type="ORF">SAMN05660206_101202</name>
</gene>
<organism evidence="1 2">
    <name type="scientific">Sphingobacterium wenxiniae</name>
    <dbReference type="NCBI Taxonomy" id="683125"/>
    <lineage>
        <taxon>Bacteria</taxon>
        <taxon>Pseudomonadati</taxon>
        <taxon>Bacteroidota</taxon>
        <taxon>Sphingobacteriia</taxon>
        <taxon>Sphingobacteriales</taxon>
        <taxon>Sphingobacteriaceae</taxon>
        <taxon>Sphingobacterium</taxon>
    </lineage>
</organism>
<protein>
    <recommendedName>
        <fullName evidence="3">Fibronectin type III domain-containing protein</fullName>
    </recommendedName>
</protein>
<reference evidence="1 2" key="1">
    <citation type="submission" date="2016-10" db="EMBL/GenBank/DDBJ databases">
        <authorList>
            <person name="de Groot N.N."/>
        </authorList>
    </citation>
    <scope>NUCLEOTIDE SEQUENCE [LARGE SCALE GENOMIC DNA]</scope>
    <source>
        <strain evidence="1 2">DSM 22789</strain>
    </source>
</reference>
<sequence length="202" mass="23005">MAKPNFKSTDAAGMLRYAESILLKMTQNVDLFANPVPDLPTFESLLNTYREAYAEASFRDKRAVIIKGKAGRELQEAIYRLSQYVDSIAKGDAELIVAAGFIPSSPKTNRIGRTPQAENLRIENVQVGTGKLRARVKAWKHARLYRYEYRVKGTEEWTSILHTKSVLEIRDLEMMQFYEFRVTYIGTDTEPNYSDIITAIAV</sequence>
<evidence type="ECO:0008006" key="3">
    <source>
        <dbReference type="Google" id="ProtNLM"/>
    </source>
</evidence>
<proteinExistence type="predicted"/>
<name>A0A1I6NZW4_9SPHI</name>
<dbReference type="OrthoDB" id="703469at2"/>
<dbReference type="RefSeq" id="WP_093363292.1">
    <property type="nucleotide sequence ID" value="NZ_FOZZ01000001.1"/>
</dbReference>
<keyword evidence="2" id="KW-1185">Reference proteome</keyword>
<evidence type="ECO:0000313" key="2">
    <source>
        <dbReference type="Proteomes" id="UP000198785"/>
    </source>
</evidence>